<name>A0AAW0YEL4_CHEQU</name>
<dbReference type="PANTHER" id="PTHR16255">
    <property type="entry name" value="REQUIRED FOR MEIOTIC NUCLEAR DIVISION PROTEIN 1 HOMOLOG"/>
    <property type="match status" value="1"/>
</dbReference>
<evidence type="ECO:0000259" key="2">
    <source>
        <dbReference type="Pfam" id="PF02582"/>
    </source>
</evidence>
<feature type="non-terminal residue" evidence="3">
    <location>
        <position position="1"/>
    </location>
</feature>
<evidence type="ECO:0000313" key="4">
    <source>
        <dbReference type="Proteomes" id="UP001445076"/>
    </source>
</evidence>
<evidence type="ECO:0000256" key="1">
    <source>
        <dbReference type="ARBA" id="ARBA00008306"/>
    </source>
</evidence>
<evidence type="ECO:0000313" key="3">
    <source>
        <dbReference type="EMBL" id="KAK8750102.1"/>
    </source>
</evidence>
<dbReference type="GO" id="GO:0005739">
    <property type="term" value="C:mitochondrion"/>
    <property type="evidence" value="ECO:0007669"/>
    <property type="project" value="UniProtKB-ARBA"/>
</dbReference>
<dbReference type="Proteomes" id="UP001445076">
    <property type="component" value="Unassembled WGS sequence"/>
</dbReference>
<protein>
    <recommendedName>
        <fullName evidence="2">DUF155 domain-containing protein</fullName>
    </recommendedName>
</protein>
<feature type="domain" description="DUF155" evidence="2">
    <location>
        <begin position="21"/>
        <end position="197"/>
    </location>
</feature>
<keyword evidence="4" id="KW-1185">Reference proteome</keyword>
<dbReference type="InterPro" id="IPR003734">
    <property type="entry name" value="DUF155"/>
</dbReference>
<dbReference type="EMBL" id="JARKIK010000008">
    <property type="protein sequence ID" value="KAK8750102.1"/>
    <property type="molecule type" value="Genomic_DNA"/>
</dbReference>
<accession>A0AAW0YEL4</accession>
<dbReference type="GO" id="GO:0070131">
    <property type="term" value="P:positive regulation of mitochondrial translation"/>
    <property type="evidence" value="ECO:0007669"/>
    <property type="project" value="TreeGrafter"/>
</dbReference>
<proteinExistence type="inferred from homology"/>
<comment type="caution">
    <text evidence="3">The sequence shown here is derived from an EMBL/GenBank/DDBJ whole genome shotgun (WGS) entry which is preliminary data.</text>
</comment>
<dbReference type="PANTHER" id="PTHR16255:SF1">
    <property type="entry name" value="REQUIRED FOR MEIOTIC NUCLEAR DIVISION PROTEIN 1 HOMOLOG"/>
    <property type="match status" value="1"/>
</dbReference>
<sequence length="246" mass="29065">DANDVLHMVATYQLETEHREIYFFREGSVVFWNVAELERANVLRYLKSYEEGKYDEQAVEEESESLTYRYSEGPSKTKLVNDKIFLNPEGQTDLEKYTFSNAMTLSVKLGIWEASLDRYINNIEYVSEELSKHGRVVLSQTQVLQRMGQLFALRHLINLSSDLLDVPDFYWEYEELEQLYKKVSNYLSISKRTSVMNVKLNHCIELMELLKSHLSEQHASRLEWIIIILIMVEVGFELLHFLERLY</sequence>
<reference evidence="3 4" key="1">
    <citation type="journal article" date="2024" name="BMC Genomics">
        <title>Genome assembly of redclaw crayfish (Cherax quadricarinatus) provides insights into its immune adaptation and hypoxia tolerance.</title>
        <authorList>
            <person name="Liu Z."/>
            <person name="Zheng J."/>
            <person name="Li H."/>
            <person name="Fang K."/>
            <person name="Wang S."/>
            <person name="He J."/>
            <person name="Zhou D."/>
            <person name="Weng S."/>
            <person name="Chi M."/>
            <person name="Gu Z."/>
            <person name="He J."/>
            <person name="Li F."/>
            <person name="Wang M."/>
        </authorList>
    </citation>
    <scope>NUCLEOTIDE SEQUENCE [LARGE SCALE GENOMIC DNA]</scope>
    <source>
        <strain evidence="3">ZL_2023a</strain>
    </source>
</reference>
<comment type="similarity">
    <text evidence="1">Belongs to the RMD1/sif2 family.</text>
</comment>
<organism evidence="3 4">
    <name type="scientific">Cherax quadricarinatus</name>
    <name type="common">Australian red claw crayfish</name>
    <dbReference type="NCBI Taxonomy" id="27406"/>
    <lineage>
        <taxon>Eukaryota</taxon>
        <taxon>Metazoa</taxon>
        <taxon>Ecdysozoa</taxon>
        <taxon>Arthropoda</taxon>
        <taxon>Crustacea</taxon>
        <taxon>Multicrustacea</taxon>
        <taxon>Malacostraca</taxon>
        <taxon>Eumalacostraca</taxon>
        <taxon>Eucarida</taxon>
        <taxon>Decapoda</taxon>
        <taxon>Pleocyemata</taxon>
        <taxon>Astacidea</taxon>
        <taxon>Parastacoidea</taxon>
        <taxon>Parastacidae</taxon>
        <taxon>Cherax</taxon>
    </lineage>
</organism>
<gene>
    <name evidence="3" type="ORF">OTU49_015238</name>
</gene>
<dbReference type="InterPro" id="IPR051624">
    <property type="entry name" value="RMD1/Sad1-interacting"/>
</dbReference>
<dbReference type="Pfam" id="PF02582">
    <property type="entry name" value="DUF155"/>
    <property type="match status" value="1"/>
</dbReference>
<dbReference type="AlphaFoldDB" id="A0AAW0YEL4"/>